<dbReference type="Gene3D" id="3.40.50.720">
    <property type="entry name" value="NAD(P)-binding Rossmann-like Domain"/>
    <property type="match status" value="1"/>
</dbReference>
<evidence type="ECO:0000313" key="2">
    <source>
        <dbReference type="EMBL" id="MCD5314658.1"/>
    </source>
</evidence>
<evidence type="ECO:0000259" key="1">
    <source>
        <dbReference type="SMART" id="SM00829"/>
    </source>
</evidence>
<dbReference type="PANTHER" id="PTHR11695">
    <property type="entry name" value="ALCOHOL DEHYDROGENASE RELATED"/>
    <property type="match status" value="1"/>
</dbReference>
<dbReference type="CDD" id="cd08267">
    <property type="entry name" value="MDR1"/>
    <property type="match status" value="1"/>
</dbReference>
<dbReference type="Proteomes" id="UP001138997">
    <property type="component" value="Unassembled WGS sequence"/>
</dbReference>
<dbReference type="InterPro" id="IPR013154">
    <property type="entry name" value="ADH-like_N"/>
</dbReference>
<dbReference type="AlphaFoldDB" id="A0A9X1NK89"/>
<dbReference type="InterPro" id="IPR011032">
    <property type="entry name" value="GroES-like_sf"/>
</dbReference>
<protein>
    <submittedName>
        <fullName evidence="2">NAD(P)-dependent alcohol dehydrogenase</fullName>
    </submittedName>
</protein>
<dbReference type="InterPro" id="IPR050700">
    <property type="entry name" value="YIM1/Zinc_Alcohol_DH_Fams"/>
</dbReference>
<dbReference type="EMBL" id="JAJOMB010000017">
    <property type="protein sequence ID" value="MCD5314658.1"/>
    <property type="molecule type" value="Genomic_DNA"/>
</dbReference>
<name>A0A9X1NK89_9ACTN</name>
<dbReference type="GO" id="GO:0016491">
    <property type="term" value="F:oxidoreductase activity"/>
    <property type="evidence" value="ECO:0007669"/>
    <property type="project" value="InterPro"/>
</dbReference>
<dbReference type="SUPFAM" id="SSF50129">
    <property type="entry name" value="GroES-like"/>
    <property type="match status" value="1"/>
</dbReference>
<dbReference type="Pfam" id="PF08240">
    <property type="entry name" value="ADH_N"/>
    <property type="match status" value="1"/>
</dbReference>
<evidence type="ECO:0000313" key="3">
    <source>
        <dbReference type="Proteomes" id="UP001138997"/>
    </source>
</evidence>
<dbReference type="Gene3D" id="3.90.180.10">
    <property type="entry name" value="Medium-chain alcohol dehydrogenases, catalytic domain"/>
    <property type="match status" value="1"/>
</dbReference>
<dbReference type="SUPFAM" id="SSF51735">
    <property type="entry name" value="NAD(P)-binding Rossmann-fold domains"/>
    <property type="match status" value="1"/>
</dbReference>
<proteinExistence type="predicted"/>
<dbReference type="InterPro" id="IPR036291">
    <property type="entry name" value="NAD(P)-bd_dom_sf"/>
</dbReference>
<organism evidence="2 3">
    <name type="scientific">Kineosporia babensis</name>
    <dbReference type="NCBI Taxonomy" id="499548"/>
    <lineage>
        <taxon>Bacteria</taxon>
        <taxon>Bacillati</taxon>
        <taxon>Actinomycetota</taxon>
        <taxon>Actinomycetes</taxon>
        <taxon>Kineosporiales</taxon>
        <taxon>Kineosporiaceae</taxon>
        <taxon>Kineosporia</taxon>
    </lineage>
</organism>
<gene>
    <name evidence="2" type="ORF">LR394_27505</name>
</gene>
<dbReference type="PANTHER" id="PTHR11695:SF294">
    <property type="entry name" value="RETICULON-4-INTERACTING PROTEIN 1, MITOCHONDRIAL"/>
    <property type="match status" value="1"/>
</dbReference>
<comment type="caution">
    <text evidence="2">The sequence shown here is derived from an EMBL/GenBank/DDBJ whole genome shotgun (WGS) entry which is preliminary data.</text>
</comment>
<keyword evidence="3" id="KW-1185">Reference proteome</keyword>
<dbReference type="RefSeq" id="WP_231447378.1">
    <property type="nucleotide sequence ID" value="NZ_JAJOMB010000017.1"/>
</dbReference>
<reference evidence="2" key="1">
    <citation type="submission" date="2021-11" db="EMBL/GenBank/DDBJ databases">
        <title>Streptomyces corallinus and Kineosporia corallina sp. nov., two new coral-derived marine actinobacteria.</title>
        <authorList>
            <person name="Buangrab K."/>
            <person name="Sutthacheep M."/>
            <person name="Yeemin T."/>
            <person name="Harunari E."/>
            <person name="Igarashi Y."/>
            <person name="Sripreechasak P."/>
            <person name="Kanchanasin P."/>
            <person name="Tanasupawat S."/>
            <person name="Phongsopitanun W."/>
        </authorList>
    </citation>
    <scope>NUCLEOTIDE SEQUENCE</scope>
    <source>
        <strain evidence="2">JCM 31032</strain>
    </source>
</reference>
<sequence>MKAALRDRYGPPEVVRLTEIPKPAVGPGQIMIKVYATTVNRTDCALRAGKPFLWRLLTGLIRPRLRIAGCEYAGEVEALGPGVSRFSPGDNVFGFNDASFGAHAEYLTVKEKSPIALLPVGFGFEQAVAGTEGAHYAQTMIRGARIEPGQEVLVYGATGAIGSAAVQLLHGQGARVSAVCDTENLDLVRSLGADRLIDRAKGEFETHQGQYHAVLDAVGKSTFGQCRRLLRPGGVYISADVGPYWQNLPLALITPMLRKRHVRFPIPTANSEMAEEFQNLMQQGIFRPVIDRTYSLDEIVEAHRYVDSGRKVGNVVITVRPS</sequence>
<dbReference type="SMART" id="SM00829">
    <property type="entry name" value="PKS_ER"/>
    <property type="match status" value="1"/>
</dbReference>
<dbReference type="Pfam" id="PF13602">
    <property type="entry name" value="ADH_zinc_N_2"/>
    <property type="match status" value="1"/>
</dbReference>
<feature type="domain" description="Enoyl reductase (ER)" evidence="1">
    <location>
        <begin position="10"/>
        <end position="317"/>
    </location>
</feature>
<accession>A0A9X1NK89</accession>
<dbReference type="InterPro" id="IPR020843">
    <property type="entry name" value="ER"/>
</dbReference>